<evidence type="ECO:0000256" key="3">
    <source>
        <dbReference type="ARBA" id="ARBA00022452"/>
    </source>
</evidence>
<keyword evidence="7" id="KW-0406">Ion transport</keyword>
<evidence type="ECO:0000256" key="4">
    <source>
        <dbReference type="ARBA" id="ARBA00022496"/>
    </source>
</evidence>
<accession>A0A975IVT4</accession>
<feature type="chain" id="PRO_5036856616" evidence="13">
    <location>
        <begin position="24"/>
        <end position="748"/>
    </location>
</feature>
<evidence type="ECO:0000256" key="10">
    <source>
        <dbReference type="ARBA" id="ARBA00023237"/>
    </source>
</evidence>
<dbReference type="Proteomes" id="UP000676409">
    <property type="component" value="Chromosome"/>
</dbReference>
<dbReference type="PANTHER" id="PTHR32552:SF81">
    <property type="entry name" value="TONB-DEPENDENT OUTER MEMBRANE RECEPTOR"/>
    <property type="match status" value="1"/>
</dbReference>
<comment type="similarity">
    <text evidence="11 12">Belongs to the TonB-dependent receptor family.</text>
</comment>
<evidence type="ECO:0000256" key="12">
    <source>
        <dbReference type="RuleBase" id="RU003357"/>
    </source>
</evidence>
<evidence type="ECO:0000256" key="11">
    <source>
        <dbReference type="PROSITE-ProRule" id="PRU01360"/>
    </source>
</evidence>
<keyword evidence="8 12" id="KW-0798">TonB box</keyword>
<dbReference type="InterPro" id="IPR036942">
    <property type="entry name" value="Beta-barrel_TonB_sf"/>
</dbReference>
<evidence type="ECO:0000256" key="5">
    <source>
        <dbReference type="ARBA" id="ARBA00022692"/>
    </source>
</evidence>
<dbReference type="InterPro" id="IPR039426">
    <property type="entry name" value="TonB-dep_rcpt-like"/>
</dbReference>
<dbReference type="Pfam" id="PF07715">
    <property type="entry name" value="Plug"/>
    <property type="match status" value="1"/>
</dbReference>
<evidence type="ECO:0000259" key="14">
    <source>
        <dbReference type="Pfam" id="PF00593"/>
    </source>
</evidence>
<protein>
    <submittedName>
        <fullName evidence="16">TonB-dependent receptor</fullName>
    </submittedName>
</protein>
<keyword evidence="4" id="KW-0410">Iron transport</keyword>
<keyword evidence="9 11" id="KW-0472">Membrane</keyword>
<dbReference type="PROSITE" id="PS52016">
    <property type="entry name" value="TONB_DEPENDENT_REC_3"/>
    <property type="match status" value="1"/>
</dbReference>
<evidence type="ECO:0000256" key="1">
    <source>
        <dbReference type="ARBA" id="ARBA00004571"/>
    </source>
</evidence>
<dbReference type="InterPro" id="IPR012910">
    <property type="entry name" value="Plug_dom"/>
</dbReference>
<keyword evidence="5 11" id="KW-0812">Transmembrane</keyword>
<dbReference type="KEGG" id="caul:KCG34_05530"/>
<sequence>MKFHALWLSASVIALGWGGSAAAQSAQAPAAAQSGSNSGAGKIGEVVVTAERRTTNLQKTAIAATVINGKDLSKQGVFTVDQLQFVSPSLTVNNFGQGNDVDIRGIGKGEHNTQTSTGVITYRDGAATFPGYIQEEPYFDVAGVEVLRGPQGTFSGQNATGGAIIVNTNNPVIGGGHDGYLLGHYGNYNDTGLQGAVNLPISDTLAARVAFDGQYRDTFYHISGPWTGDPNVKWGAFRLSLLWKPDAHLSVLAKLDYDYLNNGGYFGDAIINPQTGKVNGTGSLFNFANNWHTSAIDQFVRSTIKIDYVTDGGVDFRSVTSGATSRSAWTGDIDGTAWTGPTAAAPTGSNYMIDEGVDTTTLSQEFNVISPSKGPLTWILGAYYGNITYNFPYGGFEIGVPHGVYDEDLNGTNRTYNWAVFGQVSYDLPAGFQLQVGARYTNWFTKNVGTFYIPELIPYGYSWSMNGSEKGNNLTGKVTLNWNLNEHNFLYAFVATGAKPGGLNTPLYFFGGYMPPPFKQEYVTDYEIGWKSSLFDNHVRLQVGAYDNSFQHFQVIIPLPNDPSFFSQTEENVPGRTKLYGVEGSVQAVFGDFSLNAGLGLEHTELGTFYSEDPRVGTDGHVCNPTKGPASAFCINLGGHPQTYAPNFTFNLGASYNFHLNDGDTLTPGMTYSHISDQWGTLFDNRAQGDYLAARDIVGASLAWTHNGYVVTGYAYNLTDDHYVSALLSPIRLAGAPRQFGVSVMKTF</sequence>
<feature type="signal peptide" evidence="13">
    <location>
        <begin position="1"/>
        <end position="23"/>
    </location>
</feature>
<evidence type="ECO:0000313" key="16">
    <source>
        <dbReference type="EMBL" id="QUD89342.1"/>
    </source>
</evidence>
<keyword evidence="2 11" id="KW-0813">Transport</keyword>
<organism evidence="16 17">
    <name type="scientific">Phenylobacterium montanum</name>
    <dbReference type="NCBI Taxonomy" id="2823693"/>
    <lineage>
        <taxon>Bacteria</taxon>
        <taxon>Pseudomonadati</taxon>
        <taxon>Pseudomonadota</taxon>
        <taxon>Alphaproteobacteria</taxon>
        <taxon>Caulobacterales</taxon>
        <taxon>Caulobacteraceae</taxon>
        <taxon>Phenylobacterium</taxon>
    </lineage>
</organism>
<dbReference type="Gene3D" id="2.40.170.20">
    <property type="entry name" value="TonB-dependent receptor, beta-barrel domain"/>
    <property type="match status" value="1"/>
</dbReference>
<keyword evidence="13" id="KW-0732">Signal</keyword>
<evidence type="ECO:0000256" key="9">
    <source>
        <dbReference type="ARBA" id="ARBA00023136"/>
    </source>
</evidence>
<feature type="domain" description="TonB-dependent receptor plug" evidence="15">
    <location>
        <begin position="57"/>
        <end position="163"/>
    </location>
</feature>
<proteinExistence type="inferred from homology"/>
<evidence type="ECO:0000313" key="17">
    <source>
        <dbReference type="Proteomes" id="UP000676409"/>
    </source>
</evidence>
<dbReference type="AlphaFoldDB" id="A0A975IVT4"/>
<dbReference type="RefSeq" id="WP_211939394.1">
    <property type="nucleotide sequence ID" value="NZ_CP073078.1"/>
</dbReference>
<gene>
    <name evidence="16" type="ORF">KCG34_05530</name>
</gene>
<dbReference type="SUPFAM" id="SSF56935">
    <property type="entry name" value="Porins"/>
    <property type="match status" value="1"/>
</dbReference>
<evidence type="ECO:0000256" key="2">
    <source>
        <dbReference type="ARBA" id="ARBA00022448"/>
    </source>
</evidence>
<evidence type="ECO:0000256" key="8">
    <source>
        <dbReference type="ARBA" id="ARBA00023077"/>
    </source>
</evidence>
<keyword evidence="3 11" id="KW-1134">Transmembrane beta strand</keyword>
<dbReference type="Pfam" id="PF00593">
    <property type="entry name" value="TonB_dep_Rec_b-barrel"/>
    <property type="match status" value="1"/>
</dbReference>
<keyword evidence="16" id="KW-0675">Receptor</keyword>
<dbReference type="GO" id="GO:0009279">
    <property type="term" value="C:cell outer membrane"/>
    <property type="evidence" value="ECO:0007669"/>
    <property type="project" value="UniProtKB-SubCell"/>
</dbReference>
<keyword evidence="6" id="KW-0408">Iron</keyword>
<dbReference type="GO" id="GO:0006826">
    <property type="term" value="P:iron ion transport"/>
    <property type="evidence" value="ECO:0007669"/>
    <property type="project" value="UniProtKB-KW"/>
</dbReference>
<dbReference type="EMBL" id="CP073078">
    <property type="protein sequence ID" value="QUD89342.1"/>
    <property type="molecule type" value="Genomic_DNA"/>
</dbReference>
<reference evidence="16" key="1">
    <citation type="submission" date="2021-04" db="EMBL/GenBank/DDBJ databases">
        <title>The complete genome sequence of Caulobacter sp. S6.</title>
        <authorList>
            <person name="Tang Y."/>
            <person name="Ouyang W."/>
            <person name="Liu Q."/>
            <person name="Huang B."/>
            <person name="Guo Z."/>
            <person name="Lei P."/>
        </authorList>
    </citation>
    <scope>NUCLEOTIDE SEQUENCE</scope>
    <source>
        <strain evidence="16">S6</strain>
    </source>
</reference>
<feature type="domain" description="TonB-dependent receptor-like beta-barrel" evidence="14">
    <location>
        <begin position="257"/>
        <end position="718"/>
    </location>
</feature>
<keyword evidence="10 11" id="KW-0998">Cell outer membrane</keyword>
<keyword evidence="17" id="KW-1185">Reference proteome</keyword>
<evidence type="ECO:0000259" key="15">
    <source>
        <dbReference type="Pfam" id="PF07715"/>
    </source>
</evidence>
<evidence type="ECO:0000256" key="6">
    <source>
        <dbReference type="ARBA" id="ARBA00023004"/>
    </source>
</evidence>
<evidence type="ECO:0000256" key="7">
    <source>
        <dbReference type="ARBA" id="ARBA00023065"/>
    </source>
</evidence>
<dbReference type="InterPro" id="IPR000531">
    <property type="entry name" value="Beta-barrel_TonB"/>
</dbReference>
<dbReference type="PANTHER" id="PTHR32552">
    <property type="entry name" value="FERRICHROME IRON RECEPTOR-RELATED"/>
    <property type="match status" value="1"/>
</dbReference>
<comment type="subcellular location">
    <subcellularLocation>
        <location evidence="1 11">Cell outer membrane</location>
        <topology evidence="1 11">Multi-pass membrane protein</topology>
    </subcellularLocation>
</comment>
<evidence type="ECO:0000256" key="13">
    <source>
        <dbReference type="SAM" id="SignalP"/>
    </source>
</evidence>
<name>A0A975IVT4_9CAUL</name>